<dbReference type="AlphaFoldDB" id="A0A9X3IXS1"/>
<protein>
    <submittedName>
        <fullName evidence="2">Uncharacterized protein</fullName>
    </submittedName>
</protein>
<feature type="transmembrane region" description="Helical" evidence="1">
    <location>
        <begin position="48"/>
        <end position="69"/>
    </location>
</feature>
<keyword evidence="1" id="KW-0472">Membrane</keyword>
<dbReference type="Proteomes" id="UP001150924">
    <property type="component" value="Unassembled WGS sequence"/>
</dbReference>
<dbReference type="RefSeq" id="WP_267708899.1">
    <property type="nucleotide sequence ID" value="NZ_CP185339.1"/>
</dbReference>
<gene>
    <name evidence="2" type="ORF">OV079_19855</name>
</gene>
<keyword evidence="1" id="KW-1133">Transmembrane helix</keyword>
<reference evidence="2" key="1">
    <citation type="submission" date="2022-11" db="EMBL/GenBank/DDBJ databases">
        <title>Minimal conservation of predation-associated metabolite biosynthetic gene clusters underscores biosynthetic potential of Myxococcota including descriptions for ten novel species: Archangium lansinium sp. nov., Myxococcus landrumus sp. nov., Nannocystis bai.</title>
        <authorList>
            <person name="Ahearne A."/>
            <person name="Stevens C."/>
            <person name="Phillips K."/>
        </authorList>
    </citation>
    <scope>NUCLEOTIDE SEQUENCE</scope>
    <source>
        <strain evidence="2">Na p29</strain>
    </source>
</reference>
<keyword evidence="1" id="KW-0812">Transmembrane</keyword>
<organism evidence="2 3">
    <name type="scientific">Nannocystis pusilla</name>
    <dbReference type="NCBI Taxonomy" id="889268"/>
    <lineage>
        <taxon>Bacteria</taxon>
        <taxon>Pseudomonadati</taxon>
        <taxon>Myxococcota</taxon>
        <taxon>Polyangia</taxon>
        <taxon>Nannocystales</taxon>
        <taxon>Nannocystaceae</taxon>
        <taxon>Nannocystis</taxon>
    </lineage>
</organism>
<evidence type="ECO:0000313" key="2">
    <source>
        <dbReference type="EMBL" id="MCY1007766.1"/>
    </source>
</evidence>
<sequence length="75" mass="7655">MQYHCSRCHYVLTAPAGTDGDGGELQCPRCKAEAGLEAQHAPPLPMKLFAVFLGLSLVAVVASLVMSVAPGSGAG</sequence>
<evidence type="ECO:0000256" key="1">
    <source>
        <dbReference type="SAM" id="Phobius"/>
    </source>
</evidence>
<dbReference type="EMBL" id="JAPNKE010000002">
    <property type="protein sequence ID" value="MCY1007766.1"/>
    <property type="molecule type" value="Genomic_DNA"/>
</dbReference>
<keyword evidence="3" id="KW-1185">Reference proteome</keyword>
<proteinExistence type="predicted"/>
<accession>A0A9X3IXS1</accession>
<comment type="caution">
    <text evidence="2">The sequence shown here is derived from an EMBL/GenBank/DDBJ whole genome shotgun (WGS) entry which is preliminary data.</text>
</comment>
<evidence type="ECO:0000313" key="3">
    <source>
        <dbReference type="Proteomes" id="UP001150924"/>
    </source>
</evidence>
<name>A0A9X3IXS1_9BACT</name>